<organism evidence="2 3">
    <name type="scientific">Limosilactobacillus pontis</name>
    <dbReference type="NCBI Taxonomy" id="35787"/>
    <lineage>
        <taxon>Bacteria</taxon>
        <taxon>Bacillati</taxon>
        <taxon>Bacillota</taxon>
        <taxon>Bacilli</taxon>
        <taxon>Lactobacillales</taxon>
        <taxon>Lactobacillaceae</taxon>
        <taxon>Limosilactobacillus</taxon>
    </lineage>
</organism>
<dbReference type="InterPro" id="IPR012505">
    <property type="entry name" value="YbbR"/>
</dbReference>
<keyword evidence="3" id="KW-1185">Reference proteome</keyword>
<dbReference type="RefSeq" id="WP_289586210.1">
    <property type="nucleotide sequence ID" value="NZ_JAUDDW010000018.1"/>
</dbReference>
<dbReference type="PANTHER" id="PTHR37804:SF1">
    <property type="entry name" value="CDAA REGULATORY PROTEIN CDAR"/>
    <property type="match status" value="1"/>
</dbReference>
<sequence length="295" mass="31904">MGKNNGFFSHKWVMRLASLVLAILLFAYVNGSKNGFLRQNTRNNNSESSALMSDKSVTLKMPLDITVDNSKYVVTGYPQYVKVRLNGPSALVTTTSNTQNFKVYADLSKLGPGKHRVPIKTSGLNSELKATVAPRNITVQIQPRRTVNVKVSVRLNARNLDDGYQAGRPRADIDSVQVTGAQDEVRRVNRVVAYVVVPRDAKGNFQRQVTLQALDRNGQILNVVIWPATTNVTVPISSKNSDSSSSQSDSASSSADSSSDDSLAKKRVQTQSSSSSISSDTNSNSESAATSSSQS</sequence>
<dbReference type="PANTHER" id="PTHR37804">
    <property type="entry name" value="CDAA REGULATORY PROTEIN CDAR"/>
    <property type="match status" value="1"/>
</dbReference>
<protein>
    <submittedName>
        <fullName evidence="2">CdaR family protein</fullName>
    </submittedName>
</protein>
<feature type="compositionally biased region" description="Low complexity" evidence="1">
    <location>
        <begin position="237"/>
        <end position="261"/>
    </location>
</feature>
<evidence type="ECO:0000313" key="3">
    <source>
        <dbReference type="Proteomes" id="UP001529343"/>
    </source>
</evidence>
<dbReference type="Gene3D" id="2.170.120.40">
    <property type="entry name" value="YbbR-like domain"/>
    <property type="match status" value="1"/>
</dbReference>
<accession>A0ABT7UY79</accession>
<dbReference type="Pfam" id="PF07949">
    <property type="entry name" value="YbbR"/>
    <property type="match status" value="2"/>
</dbReference>
<evidence type="ECO:0000313" key="2">
    <source>
        <dbReference type="EMBL" id="MDM8266668.1"/>
    </source>
</evidence>
<comment type="caution">
    <text evidence="2">The sequence shown here is derived from an EMBL/GenBank/DDBJ whole genome shotgun (WGS) entry which is preliminary data.</text>
</comment>
<reference evidence="3" key="1">
    <citation type="submission" date="2023-06" db="EMBL/GenBank/DDBJ databases">
        <title>Identification and characterization of horizontal gene transfer across gut microbiota members of farm animals based on homology search.</title>
        <authorList>
            <person name="Zeman M."/>
            <person name="Kubasova T."/>
            <person name="Jahodarova E."/>
            <person name="Nykrynova M."/>
            <person name="Rychlik I."/>
        </authorList>
    </citation>
    <scope>NUCLEOTIDE SEQUENCE [LARGE SCALE GENOMIC DNA]</scope>
    <source>
        <strain evidence="3">161_Gplus</strain>
    </source>
</reference>
<dbReference type="Gene3D" id="2.170.120.30">
    <property type="match status" value="1"/>
</dbReference>
<name>A0ABT7UY79_9LACO</name>
<feature type="region of interest" description="Disordered" evidence="1">
    <location>
        <begin position="236"/>
        <end position="295"/>
    </location>
</feature>
<reference evidence="2 3" key="2">
    <citation type="submission" date="2023-06" db="EMBL/GenBank/DDBJ databases">
        <authorList>
            <person name="Zeman M."/>
            <person name="Kubasova T."/>
            <person name="Jahodarova E."/>
            <person name="Nykrynova M."/>
            <person name="Rychlik I."/>
        </authorList>
    </citation>
    <scope>NUCLEOTIDE SEQUENCE [LARGE SCALE GENOMIC DNA]</scope>
    <source>
        <strain evidence="2 3">161_Gplus</strain>
    </source>
</reference>
<dbReference type="Proteomes" id="UP001529343">
    <property type="component" value="Unassembled WGS sequence"/>
</dbReference>
<evidence type="ECO:0000256" key="1">
    <source>
        <dbReference type="SAM" id="MobiDB-lite"/>
    </source>
</evidence>
<proteinExistence type="predicted"/>
<dbReference type="EMBL" id="JAUDDW010000018">
    <property type="protein sequence ID" value="MDM8266668.1"/>
    <property type="molecule type" value="Genomic_DNA"/>
</dbReference>
<gene>
    <name evidence="2" type="ORF">QUW44_05780</name>
</gene>
<dbReference type="InterPro" id="IPR053154">
    <property type="entry name" value="c-di-AMP_regulator"/>
</dbReference>
<feature type="compositionally biased region" description="Low complexity" evidence="1">
    <location>
        <begin position="271"/>
        <end position="295"/>
    </location>
</feature>